<dbReference type="AlphaFoldDB" id="S2DAJ3"/>
<proteinExistence type="predicted"/>
<organism evidence="1 2">
    <name type="scientific">Indibacter alkaliphilus (strain CCUG 57479 / KCTC 22604 / LW1)</name>
    <dbReference type="NCBI Taxonomy" id="1189612"/>
    <lineage>
        <taxon>Bacteria</taxon>
        <taxon>Pseudomonadati</taxon>
        <taxon>Bacteroidota</taxon>
        <taxon>Cytophagia</taxon>
        <taxon>Cytophagales</taxon>
        <taxon>Cyclobacteriaceae</taxon>
    </lineage>
</organism>
<gene>
    <name evidence="1" type="ORF">A33Q_2527</name>
</gene>
<dbReference type="EMBL" id="ALWO02000036">
    <property type="protein sequence ID" value="EOZ95934.1"/>
    <property type="molecule type" value="Genomic_DNA"/>
</dbReference>
<reference evidence="1 2" key="1">
    <citation type="journal article" date="2013" name="Genome Announc.">
        <title>Draft Genome Sequence of Indibacter alkaliphilus Strain LW1T, Isolated from Lonar Lake, a Haloalkaline Lake in the Buldana District of Maharashtra, India.</title>
        <authorList>
            <person name="Singh A."/>
            <person name="Kumar Jangir P."/>
            <person name="Sharma R."/>
            <person name="Singh A."/>
            <person name="Kumar Pinnaka A."/>
            <person name="Shivaji S."/>
        </authorList>
    </citation>
    <scope>NUCLEOTIDE SEQUENCE [LARGE SCALE GENOMIC DNA]</scope>
    <source>
        <strain evidence="2">CCUG 57479 / KCTC 22604 / LW1</strain>
    </source>
</reference>
<evidence type="ECO:0000313" key="2">
    <source>
        <dbReference type="Proteomes" id="UP000006073"/>
    </source>
</evidence>
<protein>
    <submittedName>
        <fullName evidence="1">Uncharacterized protein</fullName>
    </submittedName>
</protein>
<sequence>MLGMIGSYYLVLTVKPNKVKKNQPPVFILLKVKAKLLNLDLK</sequence>
<comment type="caution">
    <text evidence="1">The sequence shown here is derived from an EMBL/GenBank/DDBJ whole genome shotgun (WGS) entry which is preliminary data.</text>
</comment>
<keyword evidence="2" id="KW-1185">Reference proteome</keyword>
<dbReference type="Proteomes" id="UP000006073">
    <property type="component" value="Unassembled WGS sequence"/>
</dbReference>
<dbReference type="STRING" id="1189612.A33Q_2527"/>
<name>S2DAJ3_INDAL</name>
<evidence type="ECO:0000313" key="1">
    <source>
        <dbReference type="EMBL" id="EOZ95934.1"/>
    </source>
</evidence>
<accession>S2DAJ3</accession>